<gene>
    <name evidence="2" type="ORF">OLMES_1761</name>
</gene>
<keyword evidence="1" id="KW-1133">Transmembrane helix</keyword>
<reference evidence="2 3" key="1">
    <citation type="submission" date="2017-05" db="EMBL/GenBank/DDBJ databases">
        <title>Genomic insights into alkan degradation activity of Oleiphilus messinensis.</title>
        <authorList>
            <person name="Kozyavkin S.A."/>
            <person name="Slesarev A.I."/>
            <person name="Golyshin P.N."/>
            <person name="Korzhenkov A."/>
            <person name="Golyshina O.N."/>
            <person name="Toshchakov S.V."/>
        </authorList>
    </citation>
    <scope>NUCLEOTIDE SEQUENCE [LARGE SCALE GENOMIC DNA]</scope>
    <source>
        <strain evidence="2 3">ME102</strain>
    </source>
</reference>
<name>A0A1Y0I7U9_9GAMM</name>
<dbReference type="AlphaFoldDB" id="A0A1Y0I7U9"/>
<keyword evidence="1" id="KW-0812">Transmembrane</keyword>
<dbReference type="EMBL" id="CP021425">
    <property type="protein sequence ID" value="ARU55836.1"/>
    <property type="molecule type" value="Genomic_DNA"/>
</dbReference>
<keyword evidence="1" id="KW-0472">Membrane</keyword>
<protein>
    <recommendedName>
        <fullName evidence="4">Methyl-accepting chemotaxis protein</fullName>
    </recommendedName>
</protein>
<evidence type="ECO:0000256" key="1">
    <source>
        <dbReference type="SAM" id="Phobius"/>
    </source>
</evidence>
<sequence length="150" mass="15900">MRLTVGIKIGGGFFLITLMLLIAGLMGFSGAVKLGDSIDYFANSAWPSGDAASQLISSVQKQATITEEVTAGVVAVSDTQRSSLREAVAASEQSLEKVLNAGIATDQQMADIKGMYQRYEQSVDKLIGSHKAFANSRNGAFTQLAEFKSS</sequence>
<organism evidence="2 3">
    <name type="scientific">Oleiphilus messinensis</name>
    <dbReference type="NCBI Taxonomy" id="141451"/>
    <lineage>
        <taxon>Bacteria</taxon>
        <taxon>Pseudomonadati</taxon>
        <taxon>Pseudomonadota</taxon>
        <taxon>Gammaproteobacteria</taxon>
        <taxon>Oceanospirillales</taxon>
        <taxon>Oleiphilaceae</taxon>
        <taxon>Oleiphilus</taxon>
    </lineage>
</organism>
<feature type="transmembrane region" description="Helical" evidence="1">
    <location>
        <begin position="12"/>
        <end position="32"/>
    </location>
</feature>
<evidence type="ECO:0008006" key="4">
    <source>
        <dbReference type="Google" id="ProtNLM"/>
    </source>
</evidence>
<accession>A0A1Y0I7U9</accession>
<dbReference type="KEGG" id="ome:OLMES_1761"/>
<dbReference type="RefSeq" id="WP_087460895.1">
    <property type="nucleotide sequence ID" value="NZ_CP021425.1"/>
</dbReference>
<evidence type="ECO:0000313" key="2">
    <source>
        <dbReference type="EMBL" id="ARU55836.1"/>
    </source>
</evidence>
<proteinExistence type="predicted"/>
<dbReference type="Proteomes" id="UP000196027">
    <property type="component" value="Chromosome"/>
</dbReference>
<keyword evidence="3" id="KW-1185">Reference proteome</keyword>
<evidence type="ECO:0000313" key="3">
    <source>
        <dbReference type="Proteomes" id="UP000196027"/>
    </source>
</evidence>